<proteinExistence type="inferred from homology"/>
<dbReference type="InterPro" id="IPR036770">
    <property type="entry name" value="Ankyrin_rpt-contain_sf"/>
</dbReference>
<organism evidence="3">
    <name type="scientific">Cyprideis torosa</name>
    <dbReference type="NCBI Taxonomy" id="163714"/>
    <lineage>
        <taxon>Eukaryota</taxon>
        <taxon>Metazoa</taxon>
        <taxon>Ecdysozoa</taxon>
        <taxon>Arthropoda</taxon>
        <taxon>Crustacea</taxon>
        <taxon>Oligostraca</taxon>
        <taxon>Ostracoda</taxon>
        <taxon>Podocopa</taxon>
        <taxon>Podocopida</taxon>
        <taxon>Cytherocopina</taxon>
        <taxon>Cytheroidea</taxon>
        <taxon>Cytherideidae</taxon>
        <taxon>Cyprideis</taxon>
    </lineage>
</organism>
<dbReference type="AlphaFoldDB" id="A0A7R8WBR2"/>
<dbReference type="PROSITE" id="PS50088">
    <property type="entry name" value="ANK_REPEAT"/>
    <property type="match status" value="3"/>
</dbReference>
<dbReference type="InterPro" id="IPR002110">
    <property type="entry name" value="Ankyrin_rpt"/>
</dbReference>
<dbReference type="Pfam" id="PF12796">
    <property type="entry name" value="Ank_2"/>
    <property type="match status" value="1"/>
</dbReference>
<dbReference type="FunFam" id="1.25.40.20:FF:000050">
    <property type="entry name" value="integrin-linked protein kinase"/>
    <property type="match status" value="1"/>
</dbReference>
<dbReference type="PIRSF" id="PIRSF000654">
    <property type="entry name" value="Integrin-linked_kinase"/>
    <property type="match status" value="1"/>
</dbReference>
<dbReference type="GO" id="GO:0001725">
    <property type="term" value="C:stress fiber"/>
    <property type="evidence" value="ECO:0007669"/>
    <property type="project" value="TreeGrafter"/>
</dbReference>
<accession>A0A7R8WBR2</accession>
<feature type="region of interest" description="Disordered" evidence="2">
    <location>
        <begin position="460"/>
        <end position="488"/>
    </location>
</feature>
<gene>
    <name evidence="3" type="ORF">CTOB1V02_LOCUS3837</name>
</gene>
<sequence>PHEGARVSRGGEGLGIVGTWYAPDVFHGRHCAIVLLLDDHGFSPLHWGCREGQANVVDMLMQRGARINATNRGDDTSLHLAAAHGHRDIVQMLLKQRADVNAVNEHGNTPLHYACFWEYEEVAEQLIAGGALVSIVNRYGETPLMKCRGRLSKRLEEFALKQGQDLKPVPFQDQSYLGMKTRSRDATLSRSRGIPLEELHLENRIGGSMRGDVWRGKWQGNDIVAKVLKVRELTPRLLRTFNDEFPKLRIFSHPNVLPVLGGCTEAPCVYVISQHVHYGSLFSVLHRDKGITVDGPQALHFASGVARGMAFLHSLEKDIPRVRLNSKHVMIDEERTALISMADAEFSFQEKAKLYDPQWVAPEALVKSPSEINVRSADMWSYAVLLWELSTRRIPFAQYTPMEAGMKIATEGLRVEIVPGISQHMNRLIRICMNEDPGKRPSFDQVIPILDKMKNAAKKAALGEGTNSNHGSVPRTPTTPRSPVIPVA</sequence>
<name>A0A7R8WBR2_9CRUS</name>
<dbReference type="GO" id="GO:0005925">
    <property type="term" value="C:focal adhesion"/>
    <property type="evidence" value="ECO:0007669"/>
    <property type="project" value="TreeGrafter"/>
</dbReference>
<dbReference type="GO" id="GO:0005524">
    <property type="term" value="F:ATP binding"/>
    <property type="evidence" value="ECO:0007669"/>
    <property type="project" value="InterPro"/>
</dbReference>
<evidence type="ECO:0000313" key="3">
    <source>
        <dbReference type="EMBL" id="CAD7225909.1"/>
    </source>
</evidence>
<dbReference type="EMBL" id="OB660688">
    <property type="protein sequence ID" value="CAD7225909.1"/>
    <property type="molecule type" value="Genomic_DNA"/>
</dbReference>
<evidence type="ECO:0000256" key="2">
    <source>
        <dbReference type="SAM" id="MobiDB-lite"/>
    </source>
</evidence>
<dbReference type="Pfam" id="PF07714">
    <property type="entry name" value="PK_Tyr_Ser-Thr"/>
    <property type="match status" value="1"/>
</dbReference>
<dbReference type="PROSITE" id="PS50011">
    <property type="entry name" value="PROTEIN_KINASE_DOM"/>
    <property type="match status" value="1"/>
</dbReference>
<dbReference type="GO" id="GO:0007229">
    <property type="term" value="P:integrin-mediated signaling pathway"/>
    <property type="evidence" value="ECO:0007669"/>
    <property type="project" value="TreeGrafter"/>
</dbReference>
<dbReference type="InterPro" id="IPR000719">
    <property type="entry name" value="Prot_kinase_dom"/>
</dbReference>
<dbReference type="SUPFAM" id="SSF48403">
    <property type="entry name" value="Ankyrin repeat"/>
    <property type="match status" value="1"/>
</dbReference>
<reference evidence="3" key="1">
    <citation type="submission" date="2020-11" db="EMBL/GenBank/DDBJ databases">
        <authorList>
            <person name="Tran Van P."/>
        </authorList>
    </citation>
    <scope>NUCLEOTIDE SEQUENCE</scope>
</reference>
<dbReference type="InterPro" id="IPR011009">
    <property type="entry name" value="Kinase-like_dom_sf"/>
</dbReference>
<dbReference type="PANTHER" id="PTHR44329">
    <property type="entry name" value="SERINE/THREONINE-PROTEIN KINASE TNNI3K-RELATED"/>
    <property type="match status" value="1"/>
</dbReference>
<protein>
    <submittedName>
        <fullName evidence="3">Uncharacterized protein</fullName>
    </submittedName>
</protein>
<dbReference type="Gene3D" id="1.25.40.20">
    <property type="entry name" value="Ankyrin repeat-containing domain"/>
    <property type="match status" value="1"/>
</dbReference>
<dbReference type="InterPro" id="IPR051681">
    <property type="entry name" value="Ser/Thr_Kinases-Pseudokinases"/>
</dbReference>
<dbReference type="OrthoDB" id="6718656at2759"/>
<dbReference type="FunFam" id="3.30.200.20:FF:000245">
    <property type="entry name" value="Integrin-linked protein kinase"/>
    <property type="match status" value="1"/>
</dbReference>
<feature type="compositionally biased region" description="Low complexity" evidence="2">
    <location>
        <begin position="472"/>
        <end position="488"/>
    </location>
</feature>
<dbReference type="InterPro" id="IPR001245">
    <property type="entry name" value="Ser-Thr/Tyr_kinase_cat_dom"/>
</dbReference>
<dbReference type="PROSITE" id="PS50297">
    <property type="entry name" value="ANK_REP_REGION"/>
    <property type="match status" value="3"/>
</dbReference>
<dbReference type="SMART" id="SM00248">
    <property type="entry name" value="ANK"/>
    <property type="match status" value="3"/>
</dbReference>
<dbReference type="Gene3D" id="1.10.510.10">
    <property type="entry name" value="Transferase(Phosphotransferase) domain 1"/>
    <property type="match status" value="1"/>
</dbReference>
<dbReference type="Pfam" id="PF00023">
    <property type="entry name" value="Ank"/>
    <property type="match status" value="1"/>
</dbReference>
<evidence type="ECO:0000256" key="1">
    <source>
        <dbReference type="ARBA" id="ARBA00005843"/>
    </source>
</evidence>
<dbReference type="PANTHER" id="PTHR44329:SF57">
    <property type="entry name" value="INTEGRIN-LINKED PROTEIN KINASE"/>
    <property type="match status" value="1"/>
</dbReference>
<feature type="non-terminal residue" evidence="3">
    <location>
        <position position="1"/>
    </location>
</feature>
<dbReference type="GO" id="GO:0034446">
    <property type="term" value="P:substrate adhesion-dependent cell spreading"/>
    <property type="evidence" value="ECO:0007669"/>
    <property type="project" value="TreeGrafter"/>
</dbReference>
<dbReference type="GO" id="GO:0004674">
    <property type="term" value="F:protein serine/threonine kinase activity"/>
    <property type="evidence" value="ECO:0007669"/>
    <property type="project" value="TreeGrafter"/>
</dbReference>
<dbReference type="GO" id="GO:0007160">
    <property type="term" value="P:cell-matrix adhesion"/>
    <property type="evidence" value="ECO:0007669"/>
    <property type="project" value="TreeGrafter"/>
</dbReference>
<dbReference type="Gene3D" id="3.30.200.20">
    <property type="entry name" value="Phosphorylase Kinase, domain 1"/>
    <property type="match status" value="1"/>
</dbReference>
<comment type="similarity">
    <text evidence="1">Belongs to the protein kinase superfamily. TKL Ser/Thr protein kinase family.</text>
</comment>
<dbReference type="SUPFAM" id="SSF56112">
    <property type="entry name" value="Protein kinase-like (PK-like)"/>
    <property type="match status" value="1"/>
</dbReference>